<dbReference type="AlphaFoldDB" id="A0A9W9M889"/>
<gene>
    <name evidence="1" type="ORF">N7449_009653</name>
</gene>
<keyword evidence="2" id="KW-1185">Reference proteome</keyword>
<evidence type="ECO:0000313" key="1">
    <source>
        <dbReference type="EMBL" id="KAJ5193511.1"/>
    </source>
</evidence>
<name>A0A9W9M889_9EURO</name>
<comment type="caution">
    <text evidence="1">The sequence shown here is derived from an EMBL/GenBank/DDBJ whole genome shotgun (WGS) entry which is preliminary data.</text>
</comment>
<organism evidence="1 2">
    <name type="scientific">Penicillium cf. viridicatum</name>
    <dbReference type="NCBI Taxonomy" id="2972119"/>
    <lineage>
        <taxon>Eukaryota</taxon>
        <taxon>Fungi</taxon>
        <taxon>Dikarya</taxon>
        <taxon>Ascomycota</taxon>
        <taxon>Pezizomycotina</taxon>
        <taxon>Eurotiomycetes</taxon>
        <taxon>Eurotiomycetidae</taxon>
        <taxon>Eurotiales</taxon>
        <taxon>Aspergillaceae</taxon>
        <taxon>Penicillium</taxon>
    </lineage>
</organism>
<dbReference type="OrthoDB" id="4177740at2759"/>
<dbReference type="Proteomes" id="UP001150942">
    <property type="component" value="Unassembled WGS sequence"/>
</dbReference>
<evidence type="ECO:0000313" key="2">
    <source>
        <dbReference type="Proteomes" id="UP001150942"/>
    </source>
</evidence>
<reference evidence="1" key="1">
    <citation type="submission" date="2022-11" db="EMBL/GenBank/DDBJ databases">
        <authorList>
            <person name="Petersen C."/>
        </authorList>
    </citation>
    <scope>NUCLEOTIDE SEQUENCE</scope>
    <source>
        <strain evidence="1">IBT 20477</strain>
    </source>
</reference>
<dbReference type="EMBL" id="JAPQKQ010000006">
    <property type="protein sequence ID" value="KAJ5193511.1"/>
    <property type="molecule type" value="Genomic_DNA"/>
</dbReference>
<accession>A0A9W9M889</accession>
<proteinExistence type="predicted"/>
<protein>
    <submittedName>
        <fullName evidence="1">Uncharacterized protein</fullName>
    </submittedName>
</protein>
<reference evidence="1" key="2">
    <citation type="journal article" date="2023" name="IMA Fungus">
        <title>Comparative genomic study of the Penicillium genus elucidates a diverse pangenome and 15 lateral gene transfer events.</title>
        <authorList>
            <person name="Petersen C."/>
            <person name="Sorensen T."/>
            <person name="Nielsen M.R."/>
            <person name="Sondergaard T.E."/>
            <person name="Sorensen J.L."/>
            <person name="Fitzpatrick D.A."/>
            <person name="Frisvad J.C."/>
            <person name="Nielsen K.L."/>
        </authorList>
    </citation>
    <scope>NUCLEOTIDE SEQUENCE</scope>
    <source>
        <strain evidence="1">IBT 20477</strain>
    </source>
</reference>
<sequence length="137" mass="15344">MKAVIYHGLEGEDSSTLCRGALLIILRLISSQLSKVRLLHHKILTVSFMGNNVRLLESYFEGESLVLRSSYLCELSEQTTTSMVFKGFAEWFLGDPEGGTLYGSCFFGSGRCWMGYKLVFGYGRLGFDSFSAGFSRY</sequence>